<dbReference type="VEuPathDB" id="TriTrypDB:BSAL_71900"/>
<dbReference type="Proteomes" id="UP000051952">
    <property type="component" value="Unassembled WGS sequence"/>
</dbReference>
<dbReference type="EMBL" id="CYKH01000567">
    <property type="protein sequence ID" value="CUG06184.1"/>
    <property type="molecule type" value="Genomic_DNA"/>
</dbReference>
<accession>A0A0S4ISU0</accession>
<evidence type="ECO:0000313" key="3">
    <source>
        <dbReference type="Proteomes" id="UP000051952"/>
    </source>
</evidence>
<feature type="compositionally biased region" description="Low complexity" evidence="1">
    <location>
        <begin position="206"/>
        <end position="227"/>
    </location>
</feature>
<organism evidence="2 3">
    <name type="scientific">Bodo saltans</name>
    <name type="common">Flagellated protozoan</name>
    <dbReference type="NCBI Taxonomy" id="75058"/>
    <lineage>
        <taxon>Eukaryota</taxon>
        <taxon>Discoba</taxon>
        <taxon>Euglenozoa</taxon>
        <taxon>Kinetoplastea</taxon>
        <taxon>Metakinetoplastina</taxon>
        <taxon>Eubodonida</taxon>
        <taxon>Bodonidae</taxon>
        <taxon>Bodo</taxon>
    </lineage>
</organism>
<sequence>MTTNMNIDDLRYAVPMTAAAITVGHGSSQLAREATAYAPLDERVVDHASHLLRTLPLSCVTTRTLPIAAFGVTGSSSSSASRIGAGAPNPRESRKVNYAKEKWNSVSFAADRQAIQFHEELTSEVMALRRAWKTVNTKVVFPDTVPDEALTYFQPPEKFGQGWEMFDAKKHIDILALDRIATQRQNSLKEAEARKERREDADQRLLRSVSRSPSRRSAGGSSSPMRRPLSNVQRNGSNVSPSRAGSSSPMGDISTAAHDRHAVEEVDVRRLVSDEQVANLFYEDEVAKEIESLKWDFKEFRPPQEWKERHSRRMAALTRRAAEWRPMEWKREVVEEVPQASRVTSIPAVAPFFSSGVPILDPKLPIPASMQGSGISRSQLDGGLLKDAFVIRPDAQKAQKFATTHLSDGSTSKSRATMAPVVVEGMTWGDIMVKTEELSGTSSL</sequence>
<feature type="compositionally biased region" description="Basic and acidic residues" evidence="1">
    <location>
        <begin position="188"/>
        <end position="205"/>
    </location>
</feature>
<feature type="region of interest" description="Disordered" evidence="1">
    <location>
        <begin position="188"/>
        <end position="254"/>
    </location>
</feature>
<proteinExistence type="predicted"/>
<name>A0A0S4ISU0_BODSA</name>
<reference evidence="3" key="1">
    <citation type="submission" date="2015-09" db="EMBL/GenBank/DDBJ databases">
        <authorList>
            <consortium name="Pathogen Informatics"/>
        </authorList>
    </citation>
    <scope>NUCLEOTIDE SEQUENCE [LARGE SCALE GENOMIC DNA]</scope>
    <source>
        <strain evidence="3">Lake Konstanz</strain>
    </source>
</reference>
<feature type="compositionally biased region" description="Polar residues" evidence="1">
    <location>
        <begin position="230"/>
        <end position="249"/>
    </location>
</feature>
<protein>
    <submittedName>
        <fullName evidence="2">Uncharacterized protein</fullName>
    </submittedName>
</protein>
<evidence type="ECO:0000256" key="1">
    <source>
        <dbReference type="SAM" id="MobiDB-lite"/>
    </source>
</evidence>
<keyword evidence="3" id="KW-1185">Reference proteome</keyword>
<evidence type="ECO:0000313" key="2">
    <source>
        <dbReference type="EMBL" id="CUG06184.1"/>
    </source>
</evidence>
<gene>
    <name evidence="2" type="ORF">BSAL_71900</name>
</gene>
<dbReference type="AlphaFoldDB" id="A0A0S4ISU0"/>